<organism evidence="13 14">
    <name type="scientific">Pocillopora damicornis</name>
    <name type="common">Cauliflower coral</name>
    <name type="synonym">Millepora damicornis</name>
    <dbReference type="NCBI Taxonomy" id="46731"/>
    <lineage>
        <taxon>Eukaryota</taxon>
        <taxon>Metazoa</taxon>
        <taxon>Cnidaria</taxon>
        <taxon>Anthozoa</taxon>
        <taxon>Hexacorallia</taxon>
        <taxon>Scleractinia</taxon>
        <taxon>Astrocoeniina</taxon>
        <taxon>Pocilloporidae</taxon>
        <taxon>Pocillopora</taxon>
    </lineage>
</organism>
<evidence type="ECO:0000256" key="9">
    <source>
        <dbReference type="SAM" id="MobiDB-lite"/>
    </source>
</evidence>
<dbReference type="STRING" id="46731.A0A3M6U5N4"/>
<evidence type="ECO:0008006" key="15">
    <source>
        <dbReference type="Google" id="ProtNLM"/>
    </source>
</evidence>
<dbReference type="Pfam" id="PF00664">
    <property type="entry name" value="ABC_membrane"/>
    <property type="match status" value="1"/>
</dbReference>
<dbReference type="OrthoDB" id="5988857at2759"/>
<dbReference type="InterPro" id="IPR036640">
    <property type="entry name" value="ABC1_TM_sf"/>
</dbReference>
<gene>
    <name evidence="13" type="ORF">pdam_00008262</name>
</gene>
<keyword evidence="6" id="KW-0067">ATP-binding</keyword>
<name>A0A3M6U5N4_POCDA</name>
<dbReference type="CDD" id="cd18579">
    <property type="entry name" value="ABC_6TM_ABCC_D1"/>
    <property type="match status" value="1"/>
</dbReference>
<evidence type="ECO:0000256" key="2">
    <source>
        <dbReference type="ARBA" id="ARBA00009726"/>
    </source>
</evidence>
<keyword evidence="14" id="KW-1185">Reference proteome</keyword>
<dbReference type="SUPFAM" id="SSF52540">
    <property type="entry name" value="P-loop containing nucleoside triphosphate hydrolases"/>
    <property type="match status" value="1"/>
</dbReference>
<dbReference type="InterPro" id="IPR003439">
    <property type="entry name" value="ABC_transporter-like_ATP-bd"/>
</dbReference>
<dbReference type="GO" id="GO:0016020">
    <property type="term" value="C:membrane"/>
    <property type="evidence" value="ECO:0007669"/>
    <property type="project" value="UniProtKB-SubCell"/>
</dbReference>
<dbReference type="EMBL" id="RCHS01002221">
    <property type="protein sequence ID" value="RMX48985.1"/>
    <property type="molecule type" value="Genomic_DNA"/>
</dbReference>
<comment type="similarity">
    <text evidence="2">Belongs to the ABC transporter superfamily. ABCC family. Conjugate transporter (TC 3.A.1.208) subfamily.</text>
</comment>
<proteinExistence type="inferred from homology"/>
<dbReference type="AlphaFoldDB" id="A0A3M6U5N4"/>
<dbReference type="PROSITE" id="PS50893">
    <property type="entry name" value="ABC_TRANSPORTER_2"/>
    <property type="match status" value="1"/>
</dbReference>
<dbReference type="PANTHER" id="PTHR24223:SF456">
    <property type="entry name" value="MULTIDRUG RESISTANCE-ASSOCIATED PROTEIN LETHAL(2)03659"/>
    <property type="match status" value="1"/>
</dbReference>
<evidence type="ECO:0000256" key="4">
    <source>
        <dbReference type="ARBA" id="ARBA00022692"/>
    </source>
</evidence>
<dbReference type="GO" id="GO:0140359">
    <property type="term" value="F:ABC-type transporter activity"/>
    <property type="evidence" value="ECO:0007669"/>
    <property type="project" value="InterPro"/>
</dbReference>
<feature type="transmembrane region" description="Helical" evidence="10">
    <location>
        <begin position="297"/>
        <end position="323"/>
    </location>
</feature>
<sequence>MNDPANPRARASVLSISFFGWMNNMLKLGNKKSLDQRAELLVGKAEKYWLRELEERKLRNKKPRLWKALVAIIPWRSAMTMLTLQVLRSLSFSLLPLCLWLLLKVLNDGPELNMKLAFSYVALLSAMSVVQAVTTQHYDYLTELWGLKLKVALTGLVYKKVVSLDRYSLINTASGNTINLVSNDAQKIEKSLNQMGMVLYAPLELVIRSVILWYLIGWQALTGTGIFYCLVAFQVLLARKVASLSEKAASFTDERLIVMSEIVSGIRAVKMYAWEWNFRDLVRDLRRKEMSVLRSKGVIVAILVVLFFTTLPIASLISVVTLAFTGIQLSLFTIFTLLLGLTTIRATFCYNLSMCMQMVADAVAALNRIQKFLEEQISNYVAKPEGSRENDDRLLTKLRVKEYGLVNPIFSVKESDNHPRGTQHQNDGELSTDHINIEDEHPESSKSNVFVKLTNYKRRKNSSGKPHQTSIQNSPAISTPTVPLDDTPYLPQDRPVWLATHGSVEEHQGNASHFKKLCLSITNVSCSWNQKDLPNTLTGITLDIISSKILAIIGEVGSGKSTLLRAVLGELPLHEGKISYQGKIAYAPQVPWVFSGTIRENILFGLPFDEQKFQHVVDVCGLSKDFTDLVHGDLTEIGQRGATLSGGQKARVGLARAVYSDADIYLLDDPLSAVDTKVGKKLFEGFI</sequence>
<dbReference type="CDD" id="cd03250">
    <property type="entry name" value="ABCC_MRP_domain1"/>
    <property type="match status" value="1"/>
</dbReference>
<dbReference type="GO" id="GO:0016887">
    <property type="term" value="F:ATP hydrolysis activity"/>
    <property type="evidence" value="ECO:0007669"/>
    <property type="project" value="InterPro"/>
</dbReference>
<dbReference type="InterPro" id="IPR017871">
    <property type="entry name" value="ABC_transporter-like_CS"/>
</dbReference>
<feature type="transmembrane region" description="Helical" evidence="10">
    <location>
        <begin position="90"/>
        <end position="106"/>
    </location>
</feature>
<reference evidence="13 14" key="1">
    <citation type="journal article" date="2018" name="Sci. Rep.">
        <title>Comparative analysis of the Pocillopora damicornis genome highlights role of immune system in coral evolution.</title>
        <authorList>
            <person name="Cunning R."/>
            <person name="Bay R.A."/>
            <person name="Gillette P."/>
            <person name="Baker A.C."/>
            <person name="Traylor-Knowles N."/>
        </authorList>
    </citation>
    <scope>NUCLEOTIDE SEQUENCE [LARGE SCALE GENOMIC DNA]</scope>
    <source>
        <strain evidence="13">RSMAS</strain>
        <tissue evidence="13">Whole animal</tissue>
    </source>
</reference>
<feature type="transmembrane region" description="Helical" evidence="10">
    <location>
        <begin position="211"/>
        <end position="237"/>
    </location>
</feature>
<feature type="domain" description="ABC transporter" evidence="11">
    <location>
        <begin position="519"/>
        <end position="687"/>
    </location>
</feature>
<accession>A0A3M6U5N4</accession>
<evidence type="ECO:0000256" key="1">
    <source>
        <dbReference type="ARBA" id="ARBA00004141"/>
    </source>
</evidence>
<evidence type="ECO:0000313" key="14">
    <source>
        <dbReference type="Proteomes" id="UP000275408"/>
    </source>
</evidence>
<feature type="region of interest" description="Disordered" evidence="9">
    <location>
        <begin position="457"/>
        <end position="484"/>
    </location>
</feature>
<evidence type="ECO:0000313" key="13">
    <source>
        <dbReference type="EMBL" id="RMX48985.1"/>
    </source>
</evidence>
<evidence type="ECO:0000256" key="10">
    <source>
        <dbReference type="SAM" id="Phobius"/>
    </source>
</evidence>
<comment type="caution">
    <text evidence="13">The sequence shown here is derived from an EMBL/GenBank/DDBJ whole genome shotgun (WGS) entry which is preliminary data.</text>
</comment>
<keyword evidence="8 10" id="KW-0472">Membrane</keyword>
<evidence type="ECO:0000256" key="7">
    <source>
        <dbReference type="ARBA" id="ARBA00022989"/>
    </source>
</evidence>
<dbReference type="PROSITE" id="PS50929">
    <property type="entry name" value="ABC_TM1F"/>
    <property type="match status" value="1"/>
</dbReference>
<evidence type="ECO:0000256" key="6">
    <source>
        <dbReference type="ARBA" id="ARBA00022840"/>
    </source>
</evidence>
<dbReference type="Proteomes" id="UP000275408">
    <property type="component" value="Unassembled WGS sequence"/>
</dbReference>
<feature type="domain" description="ABC transmembrane type-1" evidence="12">
    <location>
        <begin position="81"/>
        <end position="339"/>
    </location>
</feature>
<dbReference type="InterPro" id="IPR050173">
    <property type="entry name" value="ABC_transporter_C-like"/>
</dbReference>
<keyword evidence="5" id="KW-0547">Nucleotide-binding</keyword>
<evidence type="ECO:0000259" key="11">
    <source>
        <dbReference type="PROSITE" id="PS50893"/>
    </source>
</evidence>
<feature type="compositionally biased region" description="Polar residues" evidence="9">
    <location>
        <begin position="463"/>
        <end position="481"/>
    </location>
</feature>
<evidence type="ECO:0000256" key="3">
    <source>
        <dbReference type="ARBA" id="ARBA00022448"/>
    </source>
</evidence>
<keyword evidence="4 10" id="KW-0812">Transmembrane</keyword>
<dbReference type="Gene3D" id="3.40.50.300">
    <property type="entry name" value="P-loop containing nucleotide triphosphate hydrolases"/>
    <property type="match status" value="1"/>
</dbReference>
<feature type="transmembrane region" description="Helical" evidence="10">
    <location>
        <begin position="118"/>
        <end position="138"/>
    </location>
</feature>
<evidence type="ECO:0000256" key="8">
    <source>
        <dbReference type="ARBA" id="ARBA00023136"/>
    </source>
</evidence>
<dbReference type="SUPFAM" id="SSF90123">
    <property type="entry name" value="ABC transporter transmembrane region"/>
    <property type="match status" value="1"/>
</dbReference>
<dbReference type="GO" id="GO:0005524">
    <property type="term" value="F:ATP binding"/>
    <property type="evidence" value="ECO:0007669"/>
    <property type="project" value="UniProtKB-KW"/>
</dbReference>
<protein>
    <recommendedName>
        <fullName evidence="15">ABC transmembrane type-1 domain-containing protein</fullName>
    </recommendedName>
</protein>
<dbReference type="PANTHER" id="PTHR24223">
    <property type="entry name" value="ATP-BINDING CASSETTE SUB-FAMILY C"/>
    <property type="match status" value="1"/>
</dbReference>
<dbReference type="Pfam" id="PF00005">
    <property type="entry name" value="ABC_tran"/>
    <property type="match status" value="1"/>
</dbReference>
<dbReference type="InterPro" id="IPR044746">
    <property type="entry name" value="ABCC_6TM_D1"/>
</dbReference>
<dbReference type="InterPro" id="IPR011527">
    <property type="entry name" value="ABC1_TM_dom"/>
</dbReference>
<keyword evidence="7 10" id="KW-1133">Transmembrane helix</keyword>
<feature type="transmembrane region" description="Helical" evidence="10">
    <location>
        <begin position="329"/>
        <end position="348"/>
    </location>
</feature>
<dbReference type="InterPro" id="IPR027417">
    <property type="entry name" value="P-loop_NTPase"/>
</dbReference>
<evidence type="ECO:0000256" key="5">
    <source>
        <dbReference type="ARBA" id="ARBA00022741"/>
    </source>
</evidence>
<keyword evidence="3" id="KW-0813">Transport</keyword>
<dbReference type="PROSITE" id="PS00211">
    <property type="entry name" value="ABC_TRANSPORTER_1"/>
    <property type="match status" value="1"/>
</dbReference>
<evidence type="ECO:0000259" key="12">
    <source>
        <dbReference type="PROSITE" id="PS50929"/>
    </source>
</evidence>
<comment type="subcellular location">
    <subcellularLocation>
        <location evidence="1">Membrane</location>
        <topology evidence="1">Multi-pass membrane protein</topology>
    </subcellularLocation>
</comment>
<dbReference type="Gene3D" id="1.20.1560.10">
    <property type="entry name" value="ABC transporter type 1, transmembrane domain"/>
    <property type="match status" value="1"/>
</dbReference>